<reference evidence="2" key="1">
    <citation type="submission" date="2022-12" db="EMBL/GenBank/DDBJ databases">
        <authorList>
            <person name="Petersen C."/>
        </authorList>
    </citation>
    <scope>NUCLEOTIDE SEQUENCE</scope>
    <source>
        <strain evidence="2">IBT 29495</strain>
    </source>
</reference>
<dbReference type="InterPro" id="IPR001810">
    <property type="entry name" value="F-box_dom"/>
</dbReference>
<evidence type="ECO:0000313" key="3">
    <source>
        <dbReference type="Proteomes" id="UP001149954"/>
    </source>
</evidence>
<dbReference type="OrthoDB" id="4191831at2759"/>
<name>A0A9W9XSH4_9EURO</name>
<comment type="caution">
    <text evidence="2">The sequence shown here is derived from an EMBL/GenBank/DDBJ whole genome shotgun (WGS) entry which is preliminary data.</text>
</comment>
<evidence type="ECO:0000313" key="2">
    <source>
        <dbReference type="EMBL" id="KAJ5502553.1"/>
    </source>
</evidence>
<dbReference type="SUPFAM" id="SSF52047">
    <property type="entry name" value="RNI-like"/>
    <property type="match status" value="1"/>
</dbReference>
<protein>
    <recommendedName>
        <fullName evidence="1">F-box domain-containing protein</fullName>
    </recommendedName>
</protein>
<keyword evidence="3" id="KW-1185">Reference proteome</keyword>
<gene>
    <name evidence="2" type="ORF">N7463_005427</name>
</gene>
<proteinExistence type="predicted"/>
<feature type="domain" description="F-box" evidence="1">
    <location>
        <begin position="3"/>
        <end position="48"/>
    </location>
</feature>
<evidence type="ECO:0000259" key="1">
    <source>
        <dbReference type="PROSITE" id="PS50181"/>
    </source>
</evidence>
<reference evidence="2" key="2">
    <citation type="journal article" date="2023" name="IMA Fungus">
        <title>Comparative genomic study of the Penicillium genus elucidates a diverse pangenome and 15 lateral gene transfer events.</title>
        <authorList>
            <person name="Petersen C."/>
            <person name="Sorensen T."/>
            <person name="Nielsen M.R."/>
            <person name="Sondergaard T.E."/>
            <person name="Sorensen J.L."/>
            <person name="Fitzpatrick D.A."/>
            <person name="Frisvad J.C."/>
            <person name="Nielsen K.L."/>
        </authorList>
    </citation>
    <scope>NUCLEOTIDE SEQUENCE</scope>
    <source>
        <strain evidence="2">IBT 29495</strain>
    </source>
</reference>
<dbReference type="EMBL" id="JAPWDS010000003">
    <property type="protein sequence ID" value="KAJ5502553.1"/>
    <property type="molecule type" value="Genomic_DNA"/>
</dbReference>
<dbReference type="AlphaFoldDB" id="A0A9W9XSH4"/>
<accession>A0A9W9XSH4</accession>
<sequence length="539" mass="62018">MASTPLANLPRDCWLQMLECLPKDDLNSLSRVSHDVRASAEPFLYRSIHWDWQHPQVHKILLLFRTISERPELTYYIWHISFVWWNVESHKGEIAIPKGKLNWVKTMLEFRPTLRRARKVVRDAKFPANLDAKLIRRVNDGDAYVYATLLVSQLHNLHSLRLDFSFVLEGGFPGEMLHHSLFGNAPPGVLTRFSKLEMVDYGSNLPLTEFRESARPGKTYQFIPWFYLPCLKILEIWLPNVEGISVFSGQMPRTPLRFSGLRSLVIAKTAVLPENIAILLSQLPYLESLHVGLAYKCRATIEFLKRPECLLRSLETSSQTIKHLSISVELLPCCIANFRLRLSDQASKPFRGMLKRFPKLKTASLPLNFLIGWGDTAYELQDELPLTLEALHIRPDLWPDSELMAFEMATLVALESFMRHKEDGSHPSLTTFSYEGLHGCDVHELNALGLLAAQFNYSYLIKREAMHLFCLRRGYDLFSRYSDCTTGFMLKHAMWEDNVAYWFPWPFAGLDELPASMPREIRIRVRTNVNSNGSFSSGN</sequence>
<dbReference type="PROSITE" id="PS50181">
    <property type="entry name" value="FBOX"/>
    <property type="match status" value="1"/>
</dbReference>
<organism evidence="2 3">
    <name type="scientific">Penicillium fimorum</name>
    <dbReference type="NCBI Taxonomy" id="1882269"/>
    <lineage>
        <taxon>Eukaryota</taxon>
        <taxon>Fungi</taxon>
        <taxon>Dikarya</taxon>
        <taxon>Ascomycota</taxon>
        <taxon>Pezizomycotina</taxon>
        <taxon>Eurotiomycetes</taxon>
        <taxon>Eurotiomycetidae</taxon>
        <taxon>Eurotiales</taxon>
        <taxon>Aspergillaceae</taxon>
        <taxon>Penicillium</taxon>
    </lineage>
</organism>
<dbReference type="Proteomes" id="UP001149954">
    <property type="component" value="Unassembled WGS sequence"/>
</dbReference>